<evidence type="ECO:0000313" key="3">
    <source>
        <dbReference type="EMBL" id="KAF7191032.1"/>
    </source>
</evidence>
<feature type="compositionally biased region" description="Acidic residues" evidence="1">
    <location>
        <begin position="151"/>
        <end position="218"/>
    </location>
</feature>
<feature type="region of interest" description="Disordered" evidence="1">
    <location>
        <begin position="448"/>
        <end position="479"/>
    </location>
</feature>
<feature type="region of interest" description="Disordered" evidence="1">
    <location>
        <begin position="497"/>
        <end position="611"/>
    </location>
</feature>
<proteinExistence type="predicted"/>
<feature type="region of interest" description="Disordered" evidence="1">
    <location>
        <begin position="324"/>
        <end position="416"/>
    </location>
</feature>
<feature type="compositionally biased region" description="Basic and acidic residues" evidence="1">
    <location>
        <begin position="590"/>
        <end position="605"/>
    </location>
</feature>
<protein>
    <recommendedName>
        <fullName evidence="2">DUF7357 domain-containing protein</fullName>
    </recommendedName>
</protein>
<evidence type="ECO:0000259" key="2">
    <source>
        <dbReference type="Pfam" id="PF24054"/>
    </source>
</evidence>
<dbReference type="OrthoDB" id="5368821at2759"/>
<evidence type="ECO:0000256" key="1">
    <source>
        <dbReference type="SAM" id="MobiDB-lite"/>
    </source>
</evidence>
<sequence>MRLRLRIERNELPPVQVLWSIEPTETKNTISQFLERVNERFPLEGNTWDVSDYAVMVAGYEATHYSELGNTFKDEDEVVIKPLGFAELRTRTLTGRDQITQDGRHLLDGVPFGKPLLKRPRRPDVRIPPRKKQRLEQEDGDEQALVRLEEEILDEDDEDEEDDGDFEENALEDAVESEQESDDSDESSEEDSESSDSDSDSSSDSSESESGSEDDSDSSSEVSWDGVKERDKIASVDTVIVTDNLQPTNPPAAATPKQRKIVAVANAASSTPPHEGQSKTKDRNARRRDAKKLKFLKDKGVLPPSAALKDLYEYDMQHDRQKMLTDMEHDRQQLLDHIAQGGIDVSEAPATDGQLHLEDGDEPPEEESTRRPAEPTAEASGPTEKHQETLAAVAQANPYVDDATEGSAAPTRRARLDLKGMNRMVFSSLGLRTPKTQADRDALQKKLAARPNKSLPAQAAAQQNEQAAEDDEDPEAWRHKVSLTAVECLDEGVQLSAPDFPFQQRWDPQYQYTKKRAASSTKSKRSKKRRVSAQENGSHGDYVETYDKYNQDGGGDALNYDDPEDDEEDFDDSYWEEGALLENDEDVESETDHHNGFPKLPKDTAELPALAESDAKEGDFVVFEELSVSAATNWTPQTVTKLAKLGSKSSEGWTITEAPSRAKQYDEDGNRVYSKFEMEDFSDDGEGEEESRLVQWAELQDIRLLKRDENI</sequence>
<feature type="compositionally biased region" description="Acidic residues" evidence="1">
    <location>
        <begin position="559"/>
        <end position="575"/>
    </location>
</feature>
<accession>A0A8H6RI61</accession>
<keyword evidence="4" id="KW-1185">Reference proteome</keyword>
<feature type="compositionally biased region" description="Basic residues" evidence="1">
    <location>
        <begin position="513"/>
        <end position="531"/>
    </location>
</feature>
<dbReference type="InterPro" id="IPR055781">
    <property type="entry name" value="DUF7357"/>
</dbReference>
<feature type="domain" description="DUF7357" evidence="2">
    <location>
        <begin position="1"/>
        <end position="130"/>
    </location>
</feature>
<dbReference type="Pfam" id="PF24054">
    <property type="entry name" value="DUF7357"/>
    <property type="match status" value="1"/>
</dbReference>
<dbReference type="EMBL" id="JABCIY010000164">
    <property type="protein sequence ID" value="KAF7191032.1"/>
    <property type="molecule type" value="Genomic_DNA"/>
</dbReference>
<feature type="compositionally biased region" description="Low complexity" evidence="1">
    <location>
        <begin position="457"/>
        <end position="466"/>
    </location>
</feature>
<dbReference type="Proteomes" id="UP000660729">
    <property type="component" value="Unassembled WGS sequence"/>
</dbReference>
<evidence type="ECO:0000313" key="4">
    <source>
        <dbReference type="Proteomes" id="UP000660729"/>
    </source>
</evidence>
<feature type="region of interest" description="Disordered" evidence="1">
    <location>
        <begin position="104"/>
        <end position="292"/>
    </location>
</feature>
<reference evidence="3" key="1">
    <citation type="submission" date="2020-04" db="EMBL/GenBank/DDBJ databases">
        <title>Draft genome resource of the tomato pathogen Pseudocercospora fuligena.</title>
        <authorList>
            <person name="Zaccaron A."/>
        </authorList>
    </citation>
    <scope>NUCLEOTIDE SEQUENCE</scope>
    <source>
        <strain evidence="3">PF001</strain>
    </source>
</reference>
<name>A0A8H6RI61_9PEZI</name>
<feature type="compositionally biased region" description="Basic and acidic residues" evidence="1">
    <location>
        <begin position="324"/>
        <end position="334"/>
    </location>
</feature>
<organism evidence="3 4">
    <name type="scientific">Pseudocercospora fuligena</name>
    <dbReference type="NCBI Taxonomy" id="685502"/>
    <lineage>
        <taxon>Eukaryota</taxon>
        <taxon>Fungi</taxon>
        <taxon>Dikarya</taxon>
        <taxon>Ascomycota</taxon>
        <taxon>Pezizomycotina</taxon>
        <taxon>Dothideomycetes</taxon>
        <taxon>Dothideomycetidae</taxon>
        <taxon>Mycosphaerellales</taxon>
        <taxon>Mycosphaerellaceae</taxon>
        <taxon>Pseudocercospora</taxon>
    </lineage>
</organism>
<gene>
    <name evidence="3" type="ORF">HII31_07656</name>
</gene>
<feature type="compositionally biased region" description="Basic and acidic residues" evidence="1">
    <location>
        <begin position="541"/>
        <end position="550"/>
    </location>
</feature>
<comment type="caution">
    <text evidence="3">The sequence shown here is derived from an EMBL/GenBank/DDBJ whole genome shotgun (WGS) entry which is preliminary data.</text>
</comment>
<dbReference type="AlphaFoldDB" id="A0A8H6RI61"/>